<evidence type="ECO:0000313" key="1">
    <source>
        <dbReference type="EMBL" id="KOY62527.1"/>
    </source>
</evidence>
<proteinExistence type="predicted"/>
<protein>
    <submittedName>
        <fullName evidence="1">Uncharacterized protein</fullName>
    </submittedName>
</protein>
<organism evidence="1 2">
    <name type="scientific">Photorhabdus heterorhabditis</name>
    <dbReference type="NCBI Taxonomy" id="880156"/>
    <lineage>
        <taxon>Bacteria</taxon>
        <taxon>Pseudomonadati</taxon>
        <taxon>Pseudomonadota</taxon>
        <taxon>Gammaproteobacteria</taxon>
        <taxon>Enterobacterales</taxon>
        <taxon>Morganellaceae</taxon>
        <taxon>Photorhabdus</taxon>
    </lineage>
</organism>
<sequence>MVLIHKPSFILLTFNALTITAKFSPMINTGVKKSRFLSVSMVLKAGKEAKHTTKKQVKTLIIKSKKSN</sequence>
<evidence type="ECO:0000313" key="2">
    <source>
        <dbReference type="Proteomes" id="UP000037727"/>
    </source>
</evidence>
<keyword evidence="2" id="KW-1185">Reference proteome</keyword>
<accession>A0ABR5KDH2</accession>
<dbReference type="Proteomes" id="UP000037727">
    <property type="component" value="Unassembled WGS sequence"/>
</dbReference>
<comment type="caution">
    <text evidence="1">The sequence shown here is derived from an EMBL/GenBank/DDBJ whole genome shotgun (WGS) entry which is preliminary data.</text>
</comment>
<name>A0ABR5KDH2_9GAMM</name>
<gene>
    <name evidence="1" type="ORF">AM629_08115</name>
</gene>
<dbReference type="EMBL" id="LJCS01000016">
    <property type="protein sequence ID" value="KOY62527.1"/>
    <property type="molecule type" value="Genomic_DNA"/>
</dbReference>
<reference evidence="1 2" key="1">
    <citation type="submission" date="2015-09" db="EMBL/GenBank/DDBJ databases">
        <title>Draft genome sequence and assembly of Photorhabdus sp. VMG, a bacterial symbiont associated with Heterorhabditis zealandica.</title>
        <authorList>
            <person name="Naidoo S."/>
            <person name="Featherston J."/>
            <person name="Mothupi B."/>
            <person name="Gray V.M."/>
        </authorList>
    </citation>
    <scope>NUCLEOTIDE SEQUENCE [LARGE SCALE GENOMIC DNA]</scope>
    <source>
        <strain evidence="1 2">VMG</strain>
    </source>
</reference>